<dbReference type="Pfam" id="PF00400">
    <property type="entry name" value="WD40"/>
    <property type="match status" value="1"/>
</dbReference>
<feature type="repeat" description="WD" evidence="1">
    <location>
        <begin position="190"/>
        <end position="231"/>
    </location>
</feature>
<keyword evidence="1" id="KW-0853">WD repeat</keyword>
<protein>
    <submittedName>
        <fullName evidence="3">WD40-repeat-containing domain protein</fullName>
    </submittedName>
</protein>
<dbReference type="InterPro" id="IPR015943">
    <property type="entry name" value="WD40/YVTN_repeat-like_dom_sf"/>
</dbReference>
<accession>A0A4P9Z3T8</accession>
<dbReference type="PANTHER" id="PTHR43991:SF9">
    <property type="entry name" value="DUF2415 DOMAIN-CONTAINING PROTEIN"/>
    <property type="match status" value="1"/>
</dbReference>
<dbReference type="EMBL" id="KZ989488">
    <property type="protein sequence ID" value="RKP26200.1"/>
    <property type="molecule type" value="Genomic_DNA"/>
</dbReference>
<feature type="domain" description="DUF2415" evidence="2">
    <location>
        <begin position="251"/>
        <end position="288"/>
    </location>
</feature>
<dbReference type="AlphaFoldDB" id="A0A4P9Z3T8"/>
<evidence type="ECO:0000256" key="1">
    <source>
        <dbReference type="PROSITE-ProRule" id="PRU00221"/>
    </source>
</evidence>
<dbReference type="Gene3D" id="2.130.10.10">
    <property type="entry name" value="YVTN repeat-like/Quinoprotein amine dehydrogenase"/>
    <property type="match status" value="1"/>
</dbReference>
<dbReference type="SUPFAM" id="SSF50978">
    <property type="entry name" value="WD40 repeat-like"/>
    <property type="match status" value="1"/>
</dbReference>
<proteinExistence type="predicted"/>
<reference evidence="4" key="1">
    <citation type="journal article" date="2018" name="Nat. Microbiol.">
        <title>Leveraging single-cell genomics to expand the fungal tree of life.</title>
        <authorList>
            <person name="Ahrendt S.R."/>
            <person name="Quandt C.A."/>
            <person name="Ciobanu D."/>
            <person name="Clum A."/>
            <person name="Salamov A."/>
            <person name="Andreopoulos B."/>
            <person name="Cheng J.F."/>
            <person name="Woyke T."/>
            <person name="Pelin A."/>
            <person name="Henrissat B."/>
            <person name="Reynolds N.K."/>
            <person name="Benny G.L."/>
            <person name="Smith M.E."/>
            <person name="James T.Y."/>
            <person name="Grigoriev I.V."/>
        </authorList>
    </citation>
    <scope>NUCLEOTIDE SEQUENCE [LARGE SCALE GENOMIC DNA]</scope>
    <source>
        <strain evidence="4">Benny S71-1</strain>
    </source>
</reference>
<evidence type="ECO:0000313" key="3">
    <source>
        <dbReference type="EMBL" id="RKP26200.1"/>
    </source>
</evidence>
<evidence type="ECO:0000259" key="2">
    <source>
        <dbReference type="Pfam" id="PF10313"/>
    </source>
</evidence>
<evidence type="ECO:0000313" key="4">
    <source>
        <dbReference type="Proteomes" id="UP000278143"/>
    </source>
</evidence>
<organism evidence="3 4">
    <name type="scientific">Syncephalis pseudoplumigaleata</name>
    <dbReference type="NCBI Taxonomy" id="1712513"/>
    <lineage>
        <taxon>Eukaryota</taxon>
        <taxon>Fungi</taxon>
        <taxon>Fungi incertae sedis</taxon>
        <taxon>Zoopagomycota</taxon>
        <taxon>Zoopagomycotina</taxon>
        <taxon>Zoopagomycetes</taxon>
        <taxon>Zoopagales</taxon>
        <taxon>Piptocephalidaceae</taxon>
        <taxon>Syncephalis</taxon>
    </lineage>
</organism>
<dbReference type="InterPro" id="IPR019417">
    <property type="entry name" value="DUF2415"/>
</dbReference>
<keyword evidence="4" id="KW-1185">Reference proteome</keyword>
<sequence length="339" mass="37533">MLHGSDNAFLLHSTPIKYPLRLTIQHWQLRDLLLCPFTRDELFVVNQNTLLRYCPHNDETSPVMKHLPFTPVSMAVGCGYVAAGGQRSQLSIRELDNNWCVAWHIGGTINNAIHISRHLDQNRIVVCNNDQTIKAFTLPDLNKVATVQLPVAVNHASISPDGRRMVAVGDSNEIFMFDVRSGGYFHTATLKGAEDAGFSTAWNRIGNQFVVASQDGRVIVWDIRSSEKLATLTCTQSDGTLHEQQPSRVRGAVRCVKFSQSGAVDLLAFSEHVNYVNVVDARTYQDRQSICIAPDMDAHIAGMDFSPCGTRLFVGTENSVAAFDVDVMARHRFAHGVLA</sequence>
<dbReference type="PANTHER" id="PTHR43991">
    <property type="entry name" value="WD REPEAT PROTEIN (AFU_ORTHOLOGUE AFUA_8G05640)-RELATED"/>
    <property type="match status" value="1"/>
</dbReference>
<gene>
    <name evidence="3" type="ORF">SYNPS1DRAFT_14529</name>
</gene>
<dbReference type="InterPro" id="IPR036322">
    <property type="entry name" value="WD40_repeat_dom_sf"/>
</dbReference>
<dbReference type="SMART" id="SM00320">
    <property type="entry name" value="WD40"/>
    <property type="match status" value="3"/>
</dbReference>
<dbReference type="Pfam" id="PF10313">
    <property type="entry name" value="DUF2415"/>
    <property type="match status" value="1"/>
</dbReference>
<name>A0A4P9Z3T8_9FUNG</name>
<dbReference type="PROSITE" id="PS50082">
    <property type="entry name" value="WD_REPEATS_2"/>
    <property type="match status" value="1"/>
</dbReference>
<dbReference type="InterPro" id="IPR001680">
    <property type="entry name" value="WD40_rpt"/>
</dbReference>
<dbReference type="Proteomes" id="UP000278143">
    <property type="component" value="Unassembled WGS sequence"/>
</dbReference>
<dbReference type="OrthoDB" id="64353at2759"/>